<reference evidence="6" key="1">
    <citation type="submission" date="2021-10" db="EMBL/GenBank/DDBJ databases">
        <title>Tropical sea cucumber genome reveals ecological adaptation and Cuvierian tubules defense mechanism.</title>
        <authorList>
            <person name="Chen T."/>
        </authorList>
    </citation>
    <scope>NUCLEOTIDE SEQUENCE</scope>
    <source>
        <strain evidence="6">Nanhai2018</strain>
        <tissue evidence="6">Muscle</tissue>
    </source>
</reference>
<sequence length="1588" mass="181211">MQIRELPRGGQYSVRGNVVNVPVDIMPTITALPRTLDASETVPIRLKKHLAHSSHVSTENVRPFKVMEGLQWLITNGALFKELNIHIAEDWLSIISNELQESSALAHDDSHETYVNTDNFDEIDGDEFSGNLDTLLTTAEYDSSQILTIAPGENRTPISLYYDPDAEFLAFPSIYCGQRRPQQKRPLHYSEVCKWELRSIDRRVATCIPNLFFKLKRIQMKQISEKVTIAIRRCKTNGKTFTAGDILDQGKLNNLIKLDEGYRIFRTLRNSPPYLEKKKKDLLAMIRQLGYPTYFVSLSAADTQWPDLLRVLGQMVDQKKYTDEELQNMNWQTRSRLVRSDPVTCVRFFDHRLQVFINDVLKSPLHPIGKIIDSFVRIEFQHRGSPHAHILFWIENSPNINNNTAEQVTKFVDKYISCSDTVSTNCHAMLQLQKHKHSKTCRKGGKPICRFGFPKPPMKKTVLLKPIGPDCAPQNQNAMKQNYKRISQVLADNKDGLTISHSEFLKTVGLTEQDYIDAIRSSIKSPTIFLKRLPSAVRVNCYMKNLLTTYGANHDIQFVTDPYACAVYIVAYMSKSQRGMSLLLDQACKEAKQSGSDIRNQVRMIGNKFVNAVEVSAQEAAYLLLQLPITRSSRSVVFINTSPPEERTFLLKSKEKLEEMNPNDSDIECSNVIKNYVSRLTIEYPDNLEDNYCDDYIDDPTAHEINGNTSEDYDAGDCKINITLPSGITIKTCNVPKVLRFVNYNKETDSENFYREKLLLYKPWRKEDHLLGPFNTYKESFMAHATEINKSLQKYEPNKQLTISDLSRASQQYFEDNDFPPVAPLTQHIEHQDSLIEPSQSSHYSFYKPQQQAHSSSDISHELGLTSSQPSFQDLSQRISDELYLETLSTLNMKQREFFTHTMQWISTSQQPMYAFLTGGAGVGKSVVVKTLFQALHRFLCSTEGQNPEECRILLCAPTGKAAFNIQGTTIHSAFQINPNRGYDYKKLTTDKLNTLQVKYCNLKMVIIDEISMVGNRELLFIYQRLQEIMGNELPFGGISIIAVGDLFQLKPVMDQWIFSDLENGYGPLTQNLWKQFFSVHELTQIMRQKDDRDFAELLNRLRKGQHTEADIATLRLCTLHNESQIPSNIPRLYPTNALVNKYNEAAFHSSDTEKVTISAQDSIPGNIPEATKQSIKDSIPDNPNKTSGLLTTLQVALNNRYEIVCNIDVEDGLTNGSSCTIKKIQYLDTTNPIPSIIWVQFDQRNVGQHTRLKYNTFYSSTIQTSWTPIFAVQRNFLVTKKSAAIRQQFPLRPASAKTIHKAQGDTVTEIVVDMGHTAIPHAHYVAFSRVTSRRGLHILQLNEKKIKVTESVISEMERIKKDATLKLCFTPMYSADPDLFKITFQNCRSYHKHYKDLITDQNISSSSVICIAESRLIPSDTLYCIPGYVTERNDQIQMHTSRPPHGLAIFIKNTLQHTHISKYTSPLFECMTIAITQPSQLQVTTIYKSPSCSFQEFQFFINTYLCDQIQKSSPFIIVGDFNSNIQHDMRLASFMTSTFNCVQYVKEPTTKHDTTIDLVFTNTDVALCQTIFCPWSDHKTIQTIIAN</sequence>
<dbReference type="Pfam" id="PF20209">
    <property type="entry name" value="DUF6570"/>
    <property type="match status" value="1"/>
</dbReference>
<dbReference type="OrthoDB" id="6133774at2759"/>
<keyword evidence="1" id="KW-0547">Nucleotide-binding</keyword>
<proteinExistence type="inferred from homology"/>
<keyword evidence="1" id="KW-0233">DNA recombination</keyword>
<accession>A0A9Q1BFY9</accession>
<dbReference type="InterPro" id="IPR046700">
    <property type="entry name" value="DUF6570"/>
</dbReference>
<comment type="caution">
    <text evidence="6">The sequence shown here is derived from an EMBL/GenBank/DDBJ whole genome shotgun (WGS) entry which is preliminary data.</text>
</comment>
<dbReference type="Pfam" id="PF03372">
    <property type="entry name" value="Exo_endo_phos"/>
    <property type="match status" value="1"/>
</dbReference>
<dbReference type="InterPro" id="IPR051055">
    <property type="entry name" value="PIF1_helicase"/>
</dbReference>
<name>A0A9Q1BFY9_HOLLE</name>
<dbReference type="EMBL" id="JAIZAY010000019">
    <property type="protein sequence ID" value="KAJ8023779.1"/>
    <property type="molecule type" value="Genomic_DNA"/>
</dbReference>
<dbReference type="Pfam" id="PF05970">
    <property type="entry name" value="PIF1"/>
    <property type="match status" value="1"/>
</dbReference>
<keyword evidence="1 6" id="KW-0347">Helicase</keyword>
<dbReference type="Gene3D" id="3.40.50.300">
    <property type="entry name" value="P-loop containing nucleotide triphosphate hydrolases"/>
    <property type="match status" value="2"/>
</dbReference>
<dbReference type="GO" id="GO:0006281">
    <property type="term" value="P:DNA repair"/>
    <property type="evidence" value="ECO:0007669"/>
    <property type="project" value="UniProtKB-KW"/>
</dbReference>
<dbReference type="PANTHER" id="PTHR47642">
    <property type="entry name" value="ATP-DEPENDENT DNA HELICASE"/>
    <property type="match status" value="1"/>
</dbReference>
<comment type="catalytic activity">
    <reaction evidence="1">
        <text>ATP + H2O = ADP + phosphate + H(+)</text>
        <dbReference type="Rhea" id="RHEA:13065"/>
        <dbReference type="ChEBI" id="CHEBI:15377"/>
        <dbReference type="ChEBI" id="CHEBI:15378"/>
        <dbReference type="ChEBI" id="CHEBI:30616"/>
        <dbReference type="ChEBI" id="CHEBI:43474"/>
        <dbReference type="ChEBI" id="CHEBI:456216"/>
        <dbReference type="EC" id="5.6.2.3"/>
    </reaction>
</comment>
<evidence type="ECO:0000259" key="2">
    <source>
        <dbReference type="Pfam" id="PF03372"/>
    </source>
</evidence>
<evidence type="ECO:0000259" key="3">
    <source>
        <dbReference type="Pfam" id="PF05970"/>
    </source>
</evidence>
<dbReference type="EC" id="5.6.2.3" evidence="1"/>
<feature type="domain" description="DNA helicase Pif1-like DEAD-box helicase" evidence="3">
    <location>
        <begin position="891"/>
        <end position="1110"/>
    </location>
</feature>
<dbReference type="PANTHER" id="PTHR47642:SF5">
    <property type="entry name" value="ATP-DEPENDENT DNA HELICASE"/>
    <property type="match status" value="1"/>
</dbReference>
<dbReference type="GO" id="GO:0043139">
    <property type="term" value="F:5'-3' DNA helicase activity"/>
    <property type="evidence" value="ECO:0007669"/>
    <property type="project" value="UniProtKB-EC"/>
</dbReference>
<gene>
    <name evidence="6" type="ORF">HOLleu_36317</name>
</gene>
<keyword evidence="7" id="KW-1185">Reference proteome</keyword>
<dbReference type="InterPro" id="IPR010285">
    <property type="entry name" value="DNA_helicase_pif1-like_DEAD"/>
</dbReference>
<evidence type="ECO:0000256" key="1">
    <source>
        <dbReference type="RuleBase" id="RU363044"/>
    </source>
</evidence>
<evidence type="ECO:0000313" key="7">
    <source>
        <dbReference type="Proteomes" id="UP001152320"/>
    </source>
</evidence>
<keyword evidence="1" id="KW-0378">Hydrolase</keyword>
<dbReference type="InterPro" id="IPR025476">
    <property type="entry name" value="Helitron_helicase-like"/>
</dbReference>
<keyword evidence="1" id="KW-0227">DNA damage</keyword>
<feature type="domain" description="Endonuclease/exonuclease/phosphatase" evidence="2">
    <location>
        <begin position="1404"/>
        <end position="1579"/>
    </location>
</feature>
<dbReference type="SUPFAM" id="SSF56219">
    <property type="entry name" value="DNase I-like"/>
    <property type="match status" value="1"/>
</dbReference>
<keyword evidence="1" id="KW-0067">ATP-binding</keyword>
<dbReference type="GO" id="GO:0000723">
    <property type="term" value="P:telomere maintenance"/>
    <property type="evidence" value="ECO:0007669"/>
    <property type="project" value="InterPro"/>
</dbReference>
<feature type="domain" description="DUF6570" evidence="5">
    <location>
        <begin position="7"/>
        <end position="92"/>
    </location>
</feature>
<dbReference type="GO" id="GO:0016787">
    <property type="term" value="F:hydrolase activity"/>
    <property type="evidence" value="ECO:0007669"/>
    <property type="project" value="UniProtKB-KW"/>
</dbReference>
<dbReference type="InterPro" id="IPR027417">
    <property type="entry name" value="P-loop_NTPase"/>
</dbReference>
<dbReference type="SUPFAM" id="SSF52540">
    <property type="entry name" value="P-loop containing nucleoside triphosphate hydrolases"/>
    <property type="match status" value="2"/>
</dbReference>
<dbReference type="InterPro" id="IPR005135">
    <property type="entry name" value="Endo/exonuclease/phosphatase"/>
</dbReference>
<protein>
    <recommendedName>
        <fullName evidence="1">ATP-dependent DNA helicase</fullName>
        <ecNumber evidence="1">5.6.2.3</ecNumber>
    </recommendedName>
</protein>
<feature type="domain" description="Helitron helicase-like" evidence="4">
    <location>
        <begin position="257"/>
        <end position="391"/>
    </location>
</feature>
<evidence type="ECO:0000259" key="4">
    <source>
        <dbReference type="Pfam" id="PF14214"/>
    </source>
</evidence>
<organism evidence="6 7">
    <name type="scientific">Holothuria leucospilota</name>
    <name type="common">Black long sea cucumber</name>
    <name type="synonym">Mertensiothuria leucospilota</name>
    <dbReference type="NCBI Taxonomy" id="206669"/>
    <lineage>
        <taxon>Eukaryota</taxon>
        <taxon>Metazoa</taxon>
        <taxon>Echinodermata</taxon>
        <taxon>Eleutherozoa</taxon>
        <taxon>Echinozoa</taxon>
        <taxon>Holothuroidea</taxon>
        <taxon>Aspidochirotacea</taxon>
        <taxon>Aspidochirotida</taxon>
        <taxon>Holothuriidae</taxon>
        <taxon>Holothuria</taxon>
    </lineage>
</organism>
<dbReference type="Gene3D" id="3.60.10.10">
    <property type="entry name" value="Endonuclease/exonuclease/phosphatase"/>
    <property type="match status" value="1"/>
</dbReference>
<dbReference type="Proteomes" id="UP001152320">
    <property type="component" value="Chromosome 19"/>
</dbReference>
<dbReference type="GO" id="GO:0005524">
    <property type="term" value="F:ATP binding"/>
    <property type="evidence" value="ECO:0007669"/>
    <property type="project" value="UniProtKB-KW"/>
</dbReference>
<dbReference type="Pfam" id="PF14214">
    <property type="entry name" value="Helitron_like_N"/>
    <property type="match status" value="1"/>
</dbReference>
<comment type="similarity">
    <text evidence="1">Belongs to the helicase family.</text>
</comment>
<dbReference type="GO" id="GO:0006310">
    <property type="term" value="P:DNA recombination"/>
    <property type="evidence" value="ECO:0007669"/>
    <property type="project" value="UniProtKB-KW"/>
</dbReference>
<evidence type="ECO:0000259" key="5">
    <source>
        <dbReference type="Pfam" id="PF20209"/>
    </source>
</evidence>
<keyword evidence="1" id="KW-0234">DNA repair</keyword>
<evidence type="ECO:0000313" key="6">
    <source>
        <dbReference type="EMBL" id="KAJ8023779.1"/>
    </source>
</evidence>
<dbReference type="InterPro" id="IPR036691">
    <property type="entry name" value="Endo/exonu/phosph_ase_sf"/>
</dbReference>
<comment type="cofactor">
    <cofactor evidence="1">
        <name>Mg(2+)</name>
        <dbReference type="ChEBI" id="CHEBI:18420"/>
    </cofactor>
</comment>